<proteinExistence type="predicted"/>
<reference evidence="2" key="1">
    <citation type="submission" date="2022-11" db="UniProtKB">
        <authorList>
            <consortium name="WormBaseParasite"/>
        </authorList>
    </citation>
    <scope>IDENTIFICATION</scope>
</reference>
<evidence type="ECO:0000313" key="2">
    <source>
        <dbReference type="WBParaSite" id="JU765_v2.g19810.t2"/>
    </source>
</evidence>
<name>A0AC34QVZ8_9BILA</name>
<dbReference type="WBParaSite" id="JU765_v2.g19810.t2">
    <property type="protein sequence ID" value="JU765_v2.g19810.t2"/>
    <property type="gene ID" value="JU765_v2.g19810"/>
</dbReference>
<organism evidence="1 2">
    <name type="scientific">Panagrolaimus sp. JU765</name>
    <dbReference type="NCBI Taxonomy" id="591449"/>
    <lineage>
        <taxon>Eukaryota</taxon>
        <taxon>Metazoa</taxon>
        <taxon>Ecdysozoa</taxon>
        <taxon>Nematoda</taxon>
        <taxon>Chromadorea</taxon>
        <taxon>Rhabditida</taxon>
        <taxon>Tylenchina</taxon>
        <taxon>Panagrolaimomorpha</taxon>
        <taxon>Panagrolaimoidea</taxon>
        <taxon>Panagrolaimidae</taxon>
        <taxon>Panagrolaimus</taxon>
    </lineage>
</organism>
<sequence length="1014" mass="112041">MAKYILLFVFCQIVYGQYETFPLGQRLAAKPTIAPELRHYFELDGHAAQLVDSLIGPRPGGFFPEKTYDVASSAGSGSSSGGQPSGIEKTLESFFSAPAGGNPNDLPPGFNQGFALLNGNEPALTSFQNSAKPSAVEVEENVSSGGSSIAGIPKYFPKLPKYPVPTMPEVRRQQPVVLDRAPELPKIESRPQVPEGGFGPIENEIRRHPSSVSEVVPSSDSAAAVSNSEYGNTPLSDENPSGGGLIGTLFDMIGLNKEHKPAENIDISKTVGNLLGGSNSPIPGKDLFSNVLYKALTSGSVQNNDTDPESSTPLTLSDAQKAAIDENLSMLEGLITKPGGPLCNPKPVSVSQFNIDAFMGQWYQVLYSQIASKSPCSMLSYKKLSDVGNGGIGTIFEIFEYSTDGTPYSEPKITSGYGILKQMGELIYRTSNSKEDVDVHVLHTGPVNSNGEYEFVILSTNCNFPVYVLARDPSVYKQRYETAVKEIMQQKGLMNGLSMLFNVVQDVDVSTCTFPPTLFKFRETVQDFNVSQRLNASLSDSTVFHNPPILEASLSNSSSISNETGSNPQIIPGSTQLFGVRSILINGQQFFQPIDPQLNYLINKEFAQLGLLKNDRENSATPSDPVQTKRNSYHDQSHQNAMAMAAMQMSTHNRQLSHSHSQSNLSTIHESQPYQNFSQSLPRTEKTFSKFDRAIQRNDVGLPLAYSTSAKKEKPMIDDLPWARGNPQPKSGKRGTASWNAGQKIAPIPSSIYTDSDPYSSFNSAPPLPVHLPSLNMKAEVNTYGSFYNDPISMARSTYMPSNNYSYLSSYNSFDYPKNDKEQHKMELLQQIEENKRRKEMEKMREQQIEERERWRSEMFQARQQAEMDAEKNAAREKAAAAERKALAIASMQNGHKKNYRSRTESRDSYRPRGKEKFYDPVDGMSGPERKMEWWEKKNTYNEQRGKSPVIPALRNKMNNAGVENQANEGLGSERRELTPGPKSSSRGSSRHHSTPPARPDSRPIRPAPRVSSR</sequence>
<evidence type="ECO:0000313" key="1">
    <source>
        <dbReference type="Proteomes" id="UP000887576"/>
    </source>
</evidence>
<protein>
    <submittedName>
        <fullName evidence="2">Uncharacterized protein</fullName>
    </submittedName>
</protein>
<dbReference type="Proteomes" id="UP000887576">
    <property type="component" value="Unplaced"/>
</dbReference>
<accession>A0AC34QVZ8</accession>